<evidence type="ECO:0000313" key="1">
    <source>
        <dbReference type="EMBL" id="AEV33086.1"/>
    </source>
</evidence>
<dbReference type="AlphaFoldDB" id="G8R419"/>
<gene>
    <name evidence="1" type="ordered locus">Oweho_2111</name>
</gene>
<evidence type="ECO:0008006" key="3">
    <source>
        <dbReference type="Google" id="ProtNLM"/>
    </source>
</evidence>
<dbReference type="Pfam" id="PF13620">
    <property type="entry name" value="CarboxypepD_reg"/>
    <property type="match status" value="1"/>
</dbReference>
<accession>G8R419</accession>
<dbReference type="SUPFAM" id="SSF49464">
    <property type="entry name" value="Carboxypeptidase regulatory domain-like"/>
    <property type="match status" value="1"/>
</dbReference>
<dbReference type="STRING" id="926562.Oweho_2111"/>
<evidence type="ECO:0000313" key="2">
    <source>
        <dbReference type="Proteomes" id="UP000005631"/>
    </source>
</evidence>
<name>G8R419_OWEHD</name>
<dbReference type="Proteomes" id="UP000005631">
    <property type="component" value="Chromosome"/>
</dbReference>
<keyword evidence="2" id="KW-1185">Reference proteome</keyword>
<dbReference type="InterPro" id="IPR008969">
    <property type="entry name" value="CarboxyPept-like_regulatory"/>
</dbReference>
<dbReference type="HOGENOM" id="CLU_2155824_0_0_10"/>
<organism evidence="1 2">
    <name type="scientific">Owenweeksia hongkongensis (strain DSM 17368 / CIP 108786 / JCM 12287 / NRRL B-23963 / UST20020801)</name>
    <dbReference type="NCBI Taxonomy" id="926562"/>
    <lineage>
        <taxon>Bacteria</taxon>
        <taxon>Pseudomonadati</taxon>
        <taxon>Bacteroidota</taxon>
        <taxon>Flavobacteriia</taxon>
        <taxon>Flavobacteriales</taxon>
        <taxon>Owenweeksiaceae</taxon>
        <taxon>Owenweeksia</taxon>
    </lineage>
</organism>
<dbReference type="Gene3D" id="2.60.40.1120">
    <property type="entry name" value="Carboxypeptidase-like, regulatory domain"/>
    <property type="match status" value="1"/>
</dbReference>
<dbReference type="KEGG" id="oho:Oweho_2111"/>
<reference evidence="1 2" key="1">
    <citation type="journal article" date="2012" name="Stand. Genomic Sci.">
        <title>Genome sequence of the orange-pigmented seawater bacterium Owenweeksia hongkongensis type strain (UST20020801(T)).</title>
        <authorList>
            <person name="Riedel T."/>
            <person name="Held B."/>
            <person name="Nolan M."/>
            <person name="Lucas S."/>
            <person name="Lapidus A."/>
            <person name="Tice H."/>
            <person name="Del Rio T.G."/>
            <person name="Cheng J.F."/>
            <person name="Han C."/>
            <person name="Tapia R."/>
            <person name="Goodwin L.A."/>
            <person name="Pitluck S."/>
            <person name="Liolios K."/>
            <person name="Mavromatis K."/>
            <person name="Pagani I."/>
            <person name="Ivanova N."/>
            <person name="Mikhailova N."/>
            <person name="Pati A."/>
            <person name="Chen A."/>
            <person name="Palaniappan K."/>
            <person name="Rohde M."/>
            <person name="Tindall B.J."/>
            <person name="Detter J.C."/>
            <person name="Goker M."/>
            <person name="Woyke T."/>
            <person name="Bristow J."/>
            <person name="Eisen J.A."/>
            <person name="Markowitz V."/>
            <person name="Hugenholtz P."/>
            <person name="Klenk H.P."/>
            <person name="Kyrpides N.C."/>
        </authorList>
    </citation>
    <scope>NUCLEOTIDE SEQUENCE</scope>
    <source>
        <strain evidence="2">DSM 17368 / JCM 12287 / NRRL B-23963</strain>
    </source>
</reference>
<sequence length="111" mass="12097">MWAHGDKISISFSGIISEPAGAAVEGAVISIEYKGQIIHSTSSDAQGNFDIKMEGPIGRYDQLKVRVSKKGYRSSHLIPVDCQNKNIELTLQRAPVMIPIMRTLEGNSLAI</sequence>
<protein>
    <recommendedName>
        <fullName evidence="3">Carboxypeptidase regulatory-like domain-containing protein</fullName>
    </recommendedName>
</protein>
<dbReference type="EMBL" id="CP003156">
    <property type="protein sequence ID" value="AEV33086.1"/>
    <property type="molecule type" value="Genomic_DNA"/>
</dbReference>
<proteinExistence type="predicted"/>